<evidence type="ECO:0000256" key="5">
    <source>
        <dbReference type="SAM" id="Phobius"/>
    </source>
</evidence>
<dbReference type="Proteomes" id="UP000176901">
    <property type="component" value="Unassembled WGS sequence"/>
</dbReference>
<feature type="transmembrane region" description="Helical" evidence="5">
    <location>
        <begin position="300"/>
        <end position="318"/>
    </location>
</feature>
<dbReference type="PANTHER" id="PTHR10846:SF8">
    <property type="entry name" value="INNER MEMBRANE PROTEIN YRBG"/>
    <property type="match status" value="1"/>
</dbReference>
<comment type="subcellular location">
    <subcellularLocation>
        <location evidence="1">Membrane</location>
        <topology evidence="1">Multi-pass membrane protein</topology>
    </subcellularLocation>
</comment>
<feature type="transmembrane region" description="Helical" evidence="5">
    <location>
        <begin position="271"/>
        <end position="291"/>
    </location>
</feature>
<name>A0A1G2R2L9_9BACT</name>
<dbReference type="EMBL" id="MHTW01000028">
    <property type="protein sequence ID" value="OHA66639.1"/>
    <property type="molecule type" value="Genomic_DNA"/>
</dbReference>
<dbReference type="STRING" id="1802451.A3C82_02065"/>
<dbReference type="InterPro" id="IPR004481">
    <property type="entry name" value="K/Na/Ca-exchanger"/>
</dbReference>
<dbReference type="InterPro" id="IPR044880">
    <property type="entry name" value="NCX_ion-bd_dom_sf"/>
</dbReference>
<dbReference type="GO" id="GO:0005262">
    <property type="term" value="F:calcium channel activity"/>
    <property type="evidence" value="ECO:0007669"/>
    <property type="project" value="TreeGrafter"/>
</dbReference>
<feature type="transmembrane region" description="Helical" evidence="5">
    <location>
        <begin position="6"/>
        <end position="23"/>
    </location>
</feature>
<dbReference type="Gene3D" id="1.20.1420.30">
    <property type="entry name" value="NCX, central ion-binding region"/>
    <property type="match status" value="1"/>
</dbReference>
<feature type="transmembrane region" description="Helical" evidence="5">
    <location>
        <begin position="68"/>
        <end position="94"/>
    </location>
</feature>
<feature type="transmembrane region" description="Helical" evidence="5">
    <location>
        <begin position="173"/>
        <end position="194"/>
    </location>
</feature>
<accession>A0A1G2R2L9</accession>
<proteinExistence type="predicted"/>
<comment type="caution">
    <text evidence="7">The sequence shown here is derived from an EMBL/GenBank/DDBJ whole genome shotgun (WGS) entry which is preliminary data.</text>
</comment>
<feature type="transmembrane region" description="Helical" evidence="5">
    <location>
        <begin position="245"/>
        <end position="265"/>
    </location>
</feature>
<feature type="domain" description="Sodium/calcium exchanger membrane region" evidence="6">
    <location>
        <begin position="175"/>
        <end position="316"/>
    </location>
</feature>
<keyword evidence="4 5" id="KW-0472">Membrane</keyword>
<keyword evidence="2 5" id="KW-0812">Transmembrane</keyword>
<dbReference type="InterPro" id="IPR004837">
    <property type="entry name" value="NaCa_Exmemb"/>
</dbReference>
<evidence type="ECO:0000313" key="8">
    <source>
        <dbReference type="Proteomes" id="UP000176901"/>
    </source>
</evidence>
<feature type="transmembrane region" description="Helical" evidence="5">
    <location>
        <begin position="131"/>
        <end position="152"/>
    </location>
</feature>
<dbReference type="Gene3D" id="6.10.280.80">
    <property type="entry name" value="NCX, peripheral helical region"/>
    <property type="match status" value="1"/>
</dbReference>
<dbReference type="PANTHER" id="PTHR10846">
    <property type="entry name" value="SODIUM/POTASSIUM/CALCIUM EXCHANGER"/>
    <property type="match status" value="1"/>
</dbReference>
<evidence type="ECO:0000259" key="6">
    <source>
        <dbReference type="Pfam" id="PF01699"/>
    </source>
</evidence>
<dbReference type="GO" id="GO:0006874">
    <property type="term" value="P:intracellular calcium ion homeostasis"/>
    <property type="evidence" value="ECO:0007669"/>
    <property type="project" value="TreeGrafter"/>
</dbReference>
<reference evidence="7 8" key="1">
    <citation type="journal article" date="2016" name="Nat. Commun.">
        <title>Thousands of microbial genomes shed light on interconnected biogeochemical processes in an aquifer system.</title>
        <authorList>
            <person name="Anantharaman K."/>
            <person name="Brown C.T."/>
            <person name="Hug L.A."/>
            <person name="Sharon I."/>
            <person name="Castelle C.J."/>
            <person name="Probst A.J."/>
            <person name="Thomas B.C."/>
            <person name="Singh A."/>
            <person name="Wilkins M.J."/>
            <person name="Karaoz U."/>
            <person name="Brodie E.L."/>
            <person name="Williams K.H."/>
            <person name="Hubbard S.S."/>
            <person name="Banfield J.F."/>
        </authorList>
    </citation>
    <scope>NUCLEOTIDE SEQUENCE [LARGE SCALE GENOMIC DNA]</scope>
</reference>
<feature type="transmembrane region" description="Helical" evidence="5">
    <location>
        <begin position="209"/>
        <end position="233"/>
    </location>
</feature>
<feature type="domain" description="Sodium/calcium exchanger membrane region" evidence="6">
    <location>
        <begin position="6"/>
        <end position="152"/>
    </location>
</feature>
<evidence type="ECO:0000256" key="3">
    <source>
        <dbReference type="ARBA" id="ARBA00022989"/>
    </source>
</evidence>
<dbReference type="AlphaFoldDB" id="A0A1G2R2L9"/>
<evidence type="ECO:0000313" key="7">
    <source>
        <dbReference type="EMBL" id="OHA66639.1"/>
    </source>
</evidence>
<keyword evidence="3 5" id="KW-1133">Transmembrane helix</keyword>
<dbReference type="Pfam" id="PF01699">
    <property type="entry name" value="Na_Ca_ex"/>
    <property type="match status" value="2"/>
</dbReference>
<protein>
    <submittedName>
        <fullName evidence="7">Sodium:proton exchanger</fullName>
    </submittedName>
</protein>
<evidence type="ECO:0000256" key="2">
    <source>
        <dbReference type="ARBA" id="ARBA00022692"/>
    </source>
</evidence>
<feature type="transmembrane region" description="Helical" evidence="5">
    <location>
        <begin position="35"/>
        <end position="62"/>
    </location>
</feature>
<gene>
    <name evidence="7" type="ORF">A3C82_02065</name>
</gene>
<dbReference type="GO" id="GO:0008273">
    <property type="term" value="F:calcium, potassium:sodium antiporter activity"/>
    <property type="evidence" value="ECO:0007669"/>
    <property type="project" value="TreeGrafter"/>
</dbReference>
<sequence>MVFTSILFFVGFAALIKGAGLLVDGASSLARRLGVSALVIGLTIVAFGTSAPELIVNIFASIQGNTDIAIGNILGSNIANILLILGISAAIYPLAVKKGTVWKEIPLAFLAVIVLAFMANDVLIDRGASSALTRIDGLILLSFFIIFLYYVFGISKAEPSDTVEIKPRARSLLRSYLMIGGGLVGLVVGGKWIVDGATVIATSFGMSEALIGLTVVAVGTSLPELATSAVAAYKKDVDIAVGNIVGSNIFNIFWILGVSAIIHPLSFSQALMGDVLMTVVATFLLFATMFIGKRHILERWQGVSFIALYAVYIVYIVIRG</sequence>
<feature type="transmembrane region" description="Helical" evidence="5">
    <location>
        <begin position="101"/>
        <end position="119"/>
    </location>
</feature>
<dbReference type="GO" id="GO:0005886">
    <property type="term" value="C:plasma membrane"/>
    <property type="evidence" value="ECO:0007669"/>
    <property type="project" value="TreeGrafter"/>
</dbReference>
<organism evidence="7 8">
    <name type="scientific">Candidatus Wildermuthbacteria bacterium RIFCSPHIGHO2_02_FULL_47_12</name>
    <dbReference type="NCBI Taxonomy" id="1802451"/>
    <lineage>
        <taxon>Bacteria</taxon>
        <taxon>Candidatus Wildermuthiibacteriota</taxon>
    </lineage>
</organism>
<dbReference type="NCBIfam" id="TIGR00367">
    <property type="entry name" value="calcium/sodium antiporter"/>
    <property type="match status" value="1"/>
</dbReference>
<evidence type="ECO:0000256" key="1">
    <source>
        <dbReference type="ARBA" id="ARBA00004141"/>
    </source>
</evidence>
<evidence type="ECO:0000256" key="4">
    <source>
        <dbReference type="ARBA" id="ARBA00023136"/>
    </source>
</evidence>